<keyword evidence="7" id="KW-0653">Protein transport</keyword>
<dbReference type="GO" id="GO:0098797">
    <property type="term" value="C:plasma membrane protein complex"/>
    <property type="evidence" value="ECO:0007669"/>
    <property type="project" value="TreeGrafter"/>
</dbReference>
<dbReference type="InterPro" id="IPR006260">
    <property type="entry name" value="TonB/TolA_C"/>
</dbReference>
<dbReference type="InterPro" id="IPR051045">
    <property type="entry name" value="TonB-dependent_transducer"/>
</dbReference>
<dbReference type="GO" id="GO:0031992">
    <property type="term" value="F:energy transducer activity"/>
    <property type="evidence" value="ECO:0007669"/>
    <property type="project" value="TreeGrafter"/>
</dbReference>
<evidence type="ECO:0000256" key="10">
    <source>
        <dbReference type="SAM" id="Phobius"/>
    </source>
</evidence>
<protein>
    <submittedName>
        <fullName evidence="12">Outer membrane transport energization protein TonB (TC 2.C.1.1.1)</fullName>
    </submittedName>
</protein>
<evidence type="ECO:0000256" key="8">
    <source>
        <dbReference type="ARBA" id="ARBA00022989"/>
    </source>
</evidence>
<dbReference type="Pfam" id="PF03544">
    <property type="entry name" value="TonB_C"/>
    <property type="match status" value="1"/>
</dbReference>
<keyword evidence="5" id="KW-0997">Cell inner membrane</keyword>
<name>A0A1H8CMI0_9BACT</name>
<dbReference type="InterPro" id="IPR037682">
    <property type="entry name" value="TonB_C"/>
</dbReference>
<evidence type="ECO:0000256" key="4">
    <source>
        <dbReference type="ARBA" id="ARBA00022475"/>
    </source>
</evidence>
<keyword evidence="9 10" id="KW-0472">Membrane</keyword>
<dbReference type="EMBL" id="FOBB01000007">
    <property type="protein sequence ID" value="SEM95488.1"/>
    <property type="molecule type" value="Genomic_DNA"/>
</dbReference>
<keyword evidence="6 10" id="KW-0812">Transmembrane</keyword>
<keyword evidence="4" id="KW-1003">Cell membrane</keyword>
<keyword evidence="8 10" id="KW-1133">Transmembrane helix</keyword>
<evidence type="ECO:0000256" key="3">
    <source>
        <dbReference type="ARBA" id="ARBA00022448"/>
    </source>
</evidence>
<dbReference type="GO" id="GO:0015031">
    <property type="term" value="P:protein transport"/>
    <property type="evidence" value="ECO:0007669"/>
    <property type="project" value="UniProtKB-KW"/>
</dbReference>
<evidence type="ECO:0000256" key="2">
    <source>
        <dbReference type="ARBA" id="ARBA00006555"/>
    </source>
</evidence>
<evidence type="ECO:0000256" key="5">
    <source>
        <dbReference type="ARBA" id="ARBA00022519"/>
    </source>
</evidence>
<evidence type="ECO:0000256" key="9">
    <source>
        <dbReference type="ARBA" id="ARBA00023136"/>
    </source>
</evidence>
<feature type="domain" description="TonB C-terminal" evidence="11">
    <location>
        <begin position="187"/>
        <end position="279"/>
    </location>
</feature>
<keyword evidence="3" id="KW-0813">Transport</keyword>
<dbReference type="Gene3D" id="3.30.1150.10">
    <property type="match status" value="1"/>
</dbReference>
<dbReference type="PROSITE" id="PS52015">
    <property type="entry name" value="TONB_CTD"/>
    <property type="match status" value="1"/>
</dbReference>
<dbReference type="AlphaFoldDB" id="A0A1H8CMI0"/>
<evidence type="ECO:0000256" key="7">
    <source>
        <dbReference type="ARBA" id="ARBA00022927"/>
    </source>
</evidence>
<dbReference type="NCBIfam" id="TIGR01352">
    <property type="entry name" value="tonB_Cterm"/>
    <property type="match status" value="1"/>
</dbReference>
<reference evidence="12 13" key="1">
    <citation type="submission" date="2016-10" db="EMBL/GenBank/DDBJ databases">
        <authorList>
            <person name="de Groot N.N."/>
        </authorList>
    </citation>
    <scope>NUCLEOTIDE SEQUENCE [LARGE SCALE GENOMIC DNA]</scope>
    <source>
        <strain evidence="12 13">DSM 21039</strain>
    </source>
</reference>
<gene>
    <name evidence="12" type="ORF">SAMN04488505_107147</name>
</gene>
<sequence length="279" mass="29885">MMTSTTPPGNDFLDILFNGRNKEYGAYALRRKYDQRVRNAILGTASIALVVIGGYALNNKLVASATHTRTLPSPIVLDHFEMPVDEVKTPPPPPPPASAPAPARPSVAFVAPVISREVEETEVPPITELQHSSVGLTTTTGDVNGIDADALLPQAGTGGIVEAPVVAEREDRDHVFTGVEIPPSFPGGEEALARYLGSHLHYPQLASETGVSGIVFVQFVVDYEGNVKDVKPVGARKGAGLEEEAARVIKGMPKWRPGKQNGRTVSVLYNIPVNFHLEN</sequence>
<dbReference type="STRING" id="573321.SAMN04488505_107147"/>
<accession>A0A1H8CMI0</accession>
<dbReference type="PANTHER" id="PTHR33446:SF2">
    <property type="entry name" value="PROTEIN TONB"/>
    <property type="match status" value="1"/>
</dbReference>
<proteinExistence type="inferred from homology"/>
<evidence type="ECO:0000259" key="11">
    <source>
        <dbReference type="PROSITE" id="PS52015"/>
    </source>
</evidence>
<keyword evidence="13" id="KW-1185">Reference proteome</keyword>
<evidence type="ECO:0000313" key="12">
    <source>
        <dbReference type="EMBL" id="SEM95488.1"/>
    </source>
</evidence>
<dbReference type="Proteomes" id="UP000198984">
    <property type="component" value="Unassembled WGS sequence"/>
</dbReference>
<dbReference type="PANTHER" id="PTHR33446">
    <property type="entry name" value="PROTEIN TONB-RELATED"/>
    <property type="match status" value="1"/>
</dbReference>
<evidence type="ECO:0000256" key="1">
    <source>
        <dbReference type="ARBA" id="ARBA00004383"/>
    </source>
</evidence>
<comment type="subcellular location">
    <subcellularLocation>
        <location evidence="1">Cell inner membrane</location>
        <topology evidence="1">Single-pass membrane protein</topology>
        <orientation evidence="1">Periplasmic side</orientation>
    </subcellularLocation>
</comment>
<dbReference type="GO" id="GO:0055085">
    <property type="term" value="P:transmembrane transport"/>
    <property type="evidence" value="ECO:0007669"/>
    <property type="project" value="InterPro"/>
</dbReference>
<comment type="similarity">
    <text evidence="2">Belongs to the TonB family.</text>
</comment>
<dbReference type="SUPFAM" id="SSF74653">
    <property type="entry name" value="TolA/TonB C-terminal domain"/>
    <property type="match status" value="1"/>
</dbReference>
<organism evidence="12 13">
    <name type="scientific">Chitinophaga rupis</name>
    <dbReference type="NCBI Taxonomy" id="573321"/>
    <lineage>
        <taxon>Bacteria</taxon>
        <taxon>Pseudomonadati</taxon>
        <taxon>Bacteroidota</taxon>
        <taxon>Chitinophagia</taxon>
        <taxon>Chitinophagales</taxon>
        <taxon>Chitinophagaceae</taxon>
        <taxon>Chitinophaga</taxon>
    </lineage>
</organism>
<feature type="transmembrane region" description="Helical" evidence="10">
    <location>
        <begin position="40"/>
        <end position="57"/>
    </location>
</feature>
<dbReference type="RefSeq" id="WP_089918132.1">
    <property type="nucleotide sequence ID" value="NZ_FOBB01000007.1"/>
</dbReference>
<evidence type="ECO:0000313" key="13">
    <source>
        <dbReference type="Proteomes" id="UP000198984"/>
    </source>
</evidence>
<evidence type="ECO:0000256" key="6">
    <source>
        <dbReference type="ARBA" id="ARBA00022692"/>
    </source>
</evidence>
<dbReference type="OrthoDB" id="1039448at2"/>